<evidence type="ECO:0000313" key="2">
    <source>
        <dbReference type="Proteomes" id="UP000186058"/>
    </source>
</evidence>
<dbReference type="CDD" id="cd13580">
    <property type="entry name" value="PBP2_AlgQ_like_1"/>
    <property type="match status" value="1"/>
</dbReference>
<dbReference type="RefSeq" id="WP_074106802.1">
    <property type="nucleotide sequence ID" value="NZ_LVWI01000002.1"/>
</dbReference>
<dbReference type="InterPro" id="IPR050490">
    <property type="entry name" value="Bact_solute-bd_prot1"/>
</dbReference>
<sequence>MNRVHWTVTACIAVQLLTACEGSGNLPSEHPVSDGIEEKSSLYQEPGLSKYEQPIQLSFVRENNDALEEMLSQLPGETLEDNRWTQLYEDVLGIRIKYDWTAWSSIYSRKLGASLASGDIPDIVRVNASQLRVLSNAGLIQDLTQVYNDYATPLTRKVLSQEGSGPFDTATINGRLMAIPETTSSIEGAMFIWIRTDWLDLLGLKPPQSMDDVLAISKAFTERDPDGNGRRDTYGLALTKYLWDPVMGLTGFMAGYNAYPGIWIKDKSGKLVYGGIQPEVKTALQELQEMYRTGQLDREFGFKDGVKASKQIENEQIGMLYGEQWSSFLVQTSREHNWQAEWKAFPLVSGSGSAPKVPLPFSTNQFLAVRKGYEHPEALVKLFNLHLEKNWGVTGDYETYYNAPQAVWKLSPVTPYPVLKNLEAFRQLEEFRLTGNAAVLKDEAKTIQKRIAAYEAGGKESETGWGWNLTYGASGAFSILDQYEKNNQLLYESFVGAPTETMIEKQNILYNLQINAFLDIIQGRPIGQFDEFAAQWNKLGGEQITAEVNQWYAEKGGAGK</sequence>
<dbReference type="EMBL" id="LVWI01000002">
    <property type="protein sequence ID" value="OKP91254.1"/>
    <property type="molecule type" value="Genomic_DNA"/>
</dbReference>
<dbReference type="Proteomes" id="UP000186058">
    <property type="component" value="Unassembled WGS sequence"/>
</dbReference>
<comment type="caution">
    <text evidence="1">The sequence shown here is derived from an EMBL/GenBank/DDBJ whole genome shotgun (WGS) entry which is preliminary data.</text>
</comment>
<name>A0ABX3EVV4_9BACL</name>
<evidence type="ECO:0000313" key="1">
    <source>
        <dbReference type="EMBL" id="OKP91254.1"/>
    </source>
</evidence>
<dbReference type="Gene3D" id="3.40.190.10">
    <property type="entry name" value="Periplasmic binding protein-like II"/>
    <property type="match status" value="2"/>
</dbReference>
<dbReference type="PANTHER" id="PTHR43649">
    <property type="entry name" value="ARABINOSE-BINDING PROTEIN-RELATED"/>
    <property type="match status" value="1"/>
</dbReference>
<organism evidence="1 2">
    <name type="scientific">Paenibacillus helianthi</name>
    <dbReference type="NCBI Taxonomy" id="1349432"/>
    <lineage>
        <taxon>Bacteria</taxon>
        <taxon>Bacillati</taxon>
        <taxon>Bacillota</taxon>
        <taxon>Bacilli</taxon>
        <taxon>Bacillales</taxon>
        <taxon>Paenibacillaceae</taxon>
        <taxon>Paenibacillus</taxon>
    </lineage>
</organism>
<proteinExistence type="predicted"/>
<dbReference type="SUPFAM" id="SSF53850">
    <property type="entry name" value="Periplasmic binding protein-like II"/>
    <property type="match status" value="1"/>
</dbReference>
<accession>A0ABX3EVV4</accession>
<dbReference type="InterPro" id="IPR006059">
    <property type="entry name" value="SBP"/>
</dbReference>
<protein>
    <submittedName>
        <fullName evidence="1">ABC transporter substrate-binding protein</fullName>
    </submittedName>
</protein>
<reference evidence="1 2" key="1">
    <citation type="submission" date="2016-03" db="EMBL/GenBank/DDBJ databases">
        <authorList>
            <person name="Sant'Anna F.H."/>
            <person name="Ambrosini A."/>
            <person name="Souza R."/>
            <person name="Bach E."/>
            <person name="Fernandes G."/>
            <person name="Balsanelli E."/>
            <person name="Baura V.A."/>
            <person name="Souza E.M."/>
            <person name="Passaglia L."/>
        </authorList>
    </citation>
    <scope>NUCLEOTIDE SEQUENCE [LARGE SCALE GENOMIC DNA]</scope>
    <source>
        <strain evidence="1 2">P26E</strain>
    </source>
</reference>
<dbReference type="PROSITE" id="PS51257">
    <property type="entry name" value="PROKAR_LIPOPROTEIN"/>
    <property type="match status" value="1"/>
</dbReference>
<keyword evidence="2" id="KW-1185">Reference proteome</keyword>
<dbReference type="PANTHER" id="PTHR43649:SF12">
    <property type="entry name" value="DIACETYLCHITOBIOSE BINDING PROTEIN DASA"/>
    <property type="match status" value="1"/>
</dbReference>
<gene>
    <name evidence="1" type="ORF">A3844_03510</name>
</gene>
<dbReference type="Pfam" id="PF01547">
    <property type="entry name" value="SBP_bac_1"/>
    <property type="match status" value="1"/>
</dbReference>